<organism evidence="2 3">
    <name type="scientific">Caulobacter segnis</name>
    <dbReference type="NCBI Taxonomy" id="88688"/>
    <lineage>
        <taxon>Bacteria</taxon>
        <taxon>Pseudomonadati</taxon>
        <taxon>Pseudomonadota</taxon>
        <taxon>Alphaproteobacteria</taxon>
        <taxon>Caulobacterales</taxon>
        <taxon>Caulobacteraceae</taxon>
        <taxon>Caulobacter</taxon>
    </lineage>
</organism>
<evidence type="ECO:0000313" key="3">
    <source>
        <dbReference type="Proteomes" id="UP000240527"/>
    </source>
</evidence>
<keyword evidence="3" id="KW-1185">Reference proteome</keyword>
<dbReference type="PROSITE" id="PS51186">
    <property type="entry name" value="GNAT"/>
    <property type="match status" value="1"/>
</dbReference>
<dbReference type="PANTHER" id="PTHR43328">
    <property type="entry name" value="ACETYLTRANSFERASE-RELATED"/>
    <property type="match status" value="1"/>
</dbReference>
<reference evidence="2 3" key="1">
    <citation type="journal article" date="2015" name="Biotechnol. Bioeng.">
        <title>Genome sequence and phenotypic characterization of Caulobacter segnis.</title>
        <authorList>
            <person name="Patel S."/>
            <person name="Fletcher B."/>
            <person name="Scott D.C."/>
            <person name="Ely B."/>
        </authorList>
    </citation>
    <scope>NUCLEOTIDE SEQUENCE [LARGE SCALE GENOMIC DNA]</scope>
    <source>
        <strain evidence="2 3">TK0059</strain>
    </source>
</reference>
<dbReference type="RefSeq" id="WP_013080901.1">
    <property type="nucleotide sequence ID" value="NZ_CP027850.1"/>
</dbReference>
<dbReference type="SUPFAM" id="SSF55729">
    <property type="entry name" value="Acyl-CoA N-acyltransferases (Nat)"/>
    <property type="match status" value="1"/>
</dbReference>
<sequence length="177" mass="19543">MCVIEERPVIETQRLTLRAPAKADVERVAAFCVDHEVARMTTRMPSPYTRGHAEDFVARCGTQDRSRDNTFAIELADEGLIGVVGLFTNPNGPVELGYWIGRPYWGRGYATEATKGALDWARGVWNKRYVTAGHFADNDASGRVLVKAGFLYTGVVEHKPSIARGAVAATRMMVWLA</sequence>
<dbReference type="EMBL" id="CP027850">
    <property type="protein sequence ID" value="AVQ03857.1"/>
    <property type="molecule type" value="Genomic_DNA"/>
</dbReference>
<name>A0ABN5IY85_9CAUL</name>
<accession>A0ABN5IY85</accession>
<dbReference type="Gene3D" id="3.40.630.30">
    <property type="match status" value="1"/>
</dbReference>
<proteinExistence type="predicted"/>
<dbReference type="Proteomes" id="UP000240527">
    <property type="component" value="Chromosome"/>
</dbReference>
<dbReference type="InterPro" id="IPR016181">
    <property type="entry name" value="Acyl_CoA_acyltransferase"/>
</dbReference>
<dbReference type="PANTHER" id="PTHR43328:SF1">
    <property type="entry name" value="N-ACETYLTRANSFERASE DOMAIN-CONTAINING PROTEIN"/>
    <property type="match status" value="1"/>
</dbReference>
<protein>
    <submittedName>
        <fullName evidence="2">N-acetyltransferase</fullName>
    </submittedName>
</protein>
<feature type="domain" description="N-acetyltransferase" evidence="1">
    <location>
        <begin position="15"/>
        <end position="177"/>
    </location>
</feature>
<evidence type="ECO:0000259" key="1">
    <source>
        <dbReference type="PROSITE" id="PS51186"/>
    </source>
</evidence>
<evidence type="ECO:0000313" key="2">
    <source>
        <dbReference type="EMBL" id="AVQ03857.1"/>
    </source>
</evidence>
<dbReference type="InterPro" id="IPR000182">
    <property type="entry name" value="GNAT_dom"/>
</dbReference>
<gene>
    <name evidence="2" type="ORF">B7G68_19615</name>
</gene>
<dbReference type="Pfam" id="PF13302">
    <property type="entry name" value="Acetyltransf_3"/>
    <property type="match status" value="1"/>
</dbReference>